<evidence type="ECO:0000313" key="3">
    <source>
        <dbReference type="Proteomes" id="UP000559027"/>
    </source>
</evidence>
<organism evidence="2 3">
    <name type="scientific">Leucocoprinus leucothites</name>
    <dbReference type="NCBI Taxonomy" id="201217"/>
    <lineage>
        <taxon>Eukaryota</taxon>
        <taxon>Fungi</taxon>
        <taxon>Dikarya</taxon>
        <taxon>Basidiomycota</taxon>
        <taxon>Agaricomycotina</taxon>
        <taxon>Agaricomycetes</taxon>
        <taxon>Agaricomycetidae</taxon>
        <taxon>Agaricales</taxon>
        <taxon>Agaricineae</taxon>
        <taxon>Agaricaceae</taxon>
        <taxon>Leucocoprinus</taxon>
    </lineage>
</organism>
<name>A0A8H5GCB5_9AGAR</name>
<dbReference type="Proteomes" id="UP000559027">
    <property type="component" value="Unassembled WGS sequence"/>
</dbReference>
<comment type="caution">
    <text evidence="2">The sequence shown here is derived from an EMBL/GenBank/DDBJ whole genome shotgun (WGS) entry which is preliminary data.</text>
</comment>
<dbReference type="EMBL" id="JAACJO010000002">
    <property type="protein sequence ID" value="KAF5362216.1"/>
    <property type="molecule type" value="Genomic_DNA"/>
</dbReference>
<sequence length="360" mass="39582">MEPRLPGLPTPGLPAENPQQIVISEEQQIFLQAAYPPIPFYPWHPYGAPYTPTVAVTQLVHAPSYFMFPGPYPYPPIQSYLHAQPVDTNASALACGFPFHCIPLAIDADNAQVLAYPVAQALQNHGVAPAPTTGESLPLAQLSSSSSSTSGINTSMSSNTNSETSSSQAASQTRKPSPSSSTSKISFAPSSPPGPAGTGKPSSNDPRHSDLLQSIAQTQNLAYIPRKRPIIPDLLYIPRLVGQSNFKEWDELIQTLLIQMRLYDHIHNPKQKPHINGITPSYPPAVHSMFSKEEKQRSTDWWANDACVKMILSMRLSKPILQMVLCWEGGDTAREMYKLLWRTYGPPSSNREERLSVVDK</sequence>
<protein>
    <submittedName>
        <fullName evidence="2">Uncharacterized protein</fullName>
    </submittedName>
</protein>
<feature type="region of interest" description="Disordered" evidence="1">
    <location>
        <begin position="129"/>
        <end position="209"/>
    </location>
</feature>
<feature type="compositionally biased region" description="Low complexity" evidence="1">
    <location>
        <begin position="136"/>
        <end position="189"/>
    </location>
</feature>
<accession>A0A8H5GCB5</accession>
<reference evidence="2 3" key="1">
    <citation type="journal article" date="2020" name="ISME J.">
        <title>Uncovering the hidden diversity of litter-decomposition mechanisms in mushroom-forming fungi.</title>
        <authorList>
            <person name="Floudas D."/>
            <person name="Bentzer J."/>
            <person name="Ahren D."/>
            <person name="Johansson T."/>
            <person name="Persson P."/>
            <person name="Tunlid A."/>
        </authorList>
    </citation>
    <scope>NUCLEOTIDE SEQUENCE [LARGE SCALE GENOMIC DNA]</scope>
    <source>
        <strain evidence="2 3">CBS 146.42</strain>
    </source>
</reference>
<evidence type="ECO:0000313" key="2">
    <source>
        <dbReference type="EMBL" id="KAF5362216.1"/>
    </source>
</evidence>
<gene>
    <name evidence="2" type="ORF">D9756_002333</name>
</gene>
<proteinExistence type="predicted"/>
<dbReference type="AlphaFoldDB" id="A0A8H5GCB5"/>
<keyword evidence="3" id="KW-1185">Reference proteome</keyword>
<evidence type="ECO:0000256" key="1">
    <source>
        <dbReference type="SAM" id="MobiDB-lite"/>
    </source>
</evidence>